<evidence type="ECO:0000256" key="5">
    <source>
        <dbReference type="SAM" id="MobiDB-lite"/>
    </source>
</evidence>
<accession>A0AAV7IY66</accession>
<feature type="region of interest" description="Disordered" evidence="5">
    <location>
        <begin position="118"/>
        <end position="140"/>
    </location>
</feature>
<evidence type="ECO:0000256" key="2">
    <source>
        <dbReference type="ARBA" id="ARBA00022840"/>
    </source>
</evidence>
<keyword evidence="4" id="KW-0723">Serine/threonine-protein kinase</keyword>
<gene>
    <name evidence="7" type="ORF">KQX54_015790</name>
</gene>
<dbReference type="SUPFAM" id="SSF56112">
    <property type="entry name" value="Protein kinase-like (PK-like)"/>
    <property type="match status" value="1"/>
</dbReference>
<protein>
    <recommendedName>
        <fullName evidence="6">Protein kinase domain-containing protein</fullName>
    </recommendedName>
</protein>
<evidence type="ECO:0000313" key="7">
    <source>
        <dbReference type="EMBL" id="KAH0561271.1"/>
    </source>
</evidence>
<sequence length="406" mass="46484">MFEKLNKMLVENTQRNCKKRRIQEIMDALKNKSDEHTKVEVEPKSQIQRTLPSFGIDFKLPNMQGSHSIRISNKENILQAKKSAINLQSSSIKIISLSHRPAFTLSNDPLPVIINNTANKSARSGTSGNTSKQQSLPEKENVQAVTLRAPLIDASELELTNNILGKGSFGCVVLAKWIRNESEVAVKKILANSSQKYLIREMKTMDTVCHPNYFESSSLRFFINNRDDSTEHSRKMNINYYICLQISKAISYLHELIPVIIHKDIKPENILINKHFIIKICDLGVRYVTLTSALNTTVRRNFCGTSMYMAPEILIYNLPASTNSDVWSMSCYFVEIFTEESIWYVKPFSIPNLRTVVMDKKKPNLDEIPINLRSHVSQCFDHDPSQRPKALSSVTVFERQWNGHRY</sequence>
<dbReference type="SMART" id="SM00220">
    <property type="entry name" value="S_TKc"/>
    <property type="match status" value="1"/>
</dbReference>
<dbReference type="AlphaFoldDB" id="A0AAV7IY66"/>
<organism evidence="7 8">
    <name type="scientific">Cotesia glomerata</name>
    <name type="common">Lepidopteran parasitic wasp</name>
    <name type="synonym">Apanteles glomeratus</name>
    <dbReference type="NCBI Taxonomy" id="32391"/>
    <lineage>
        <taxon>Eukaryota</taxon>
        <taxon>Metazoa</taxon>
        <taxon>Ecdysozoa</taxon>
        <taxon>Arthropoda</taxon>
        <taxon>Hexapoda</taxon>
        <taxon>Insecta</taxon>
        <taxon>Pterygota</taxon>
        <taxon>Neoptera</taxon>
        <taxon>Endopterygota</taxon>
        <taxon>Hymenoptera</taxon>
        <taxon>Apocrita</taxon>
        <taxon>Ichneumonoidea</taxon>
        <taxon>Braconidae</taxon>
        <taxon>Microgastrinae</taxon>
        <taxon>Cotesia</taxon>
    </lineage>
</organism>
<dbReference type="InterPro" id="IPR051681">
    <property type="entry name" value="Ser/Thr_Kinases-Pseudokinases"/>
</dbReference>
<dbReference type="PROSITE" id="PS00107">
    <property type="entry name" value="PROTEIN_KINASE_ATP"/>
    <property type="match status" value="1"/>
</dbReference>
<dbReference type="Gene3D" id="3.30.200.20">
    <property type="entry name" value="Phosphorylase Kinase, domain 1"/>
    <property type="match status" value="1"/>
</dbReference>
<keyword evidence="8" id="KW-1185">Reference proteome</keyword>
<dbReference type="PANTHER" id="PTHR44329">
    <property type="entry name" value="SERINE/THREONINE-PROTEIN KINASE TNNI3K-RELATED"/>
    <property type="match status" value="1"/>
</dbReference>
<dbReference type="Pfam" id="PF00069">
    <property type="entry name" value="Pkinase"/>
    <property type="match status" value="1"/>
</dbReference>
<keyword evidence="2 3" id="KW-0067">ATP-binding</keyword>
<evidence type="ECO:0000256" key="3">
    <source>
        <dbReference type="PROSITE-ProRule" id="PRU10141"/>
    </source>
</evidence>
<keyword evidence="4" id="KW-0808">Transferase</keyword>
<keyword evidence="4" id="KW-0418">Kinase</keyword>
<dbReference type="InterPro" id="IPR008271">
    <property type="entry name" value="Ser/Thr_kinase_AS"/>
</dbReference>
<keyword evidence="1 3" id="KW-0547">Nucleotide-binding</keyword>
<feature type="domain" description="Protein kinase" evidence="6">
    <location>
        <begin position="158"/>
        <end position="406"/>
    </location>
</feature>
<dbReference type="Gene3D" id="1.10.510.10">
    <property type="entry name" value="Transferase(Phosphotransferase) domain 1"/>
    <property type="match status" value="1"/>
</dbReference>
<name>A0AAV7IY66_COTGL</name>
<evidence type="ECO:0000256" key="4">
    <source>
        <dbReference type="RuleBase" id="RU000304"/>
    </source>
</evidence>
<evidence type="ECO:0000259" key="6">
    <source>
        <dbReference type="PROSITE" id="PS50011"/>
    </source>
</evidence>
<dbReference type="InterPro" id="IPR011009">
    <property type="entry name" value="Kinase-like_dom_sf"/>
</dbReference>
<dbReference type="GO" id="GO:0004674">
    <property type="term" value="F:protein serine/threonine kinase activity"/>
    <property type="evidence" value="ECO:0007669"/>
    <property type="project" value="UniProtKB-KW"/>
</dbReference>
<dbReference type="EMBL" id="JAHXZJ010000374">
    <property type="protein sequence ID" value="KAH0561271.1"/>
    <property type="molecule type" value="Genomic_DNA"/>
</dbReference>
<dbReference type="Proteomes" id="UP000826195">
    <property type="component" value="Unassembled WGS sequence"/>
</dbReference>
<proteinExistence type="inferred from homology"/>
<dbReference type="InterPro" id="IPR000719">
    <property type="entry name" value="Prot_kinase_dom"/>
</dbReference>
<feature type="compositionally biased region" description="Polar residues" evidence="5">
    <location>
        <begin position="118"/>
        <end position="136"/>
    </location>
</feature>
<comment type="caution">
    <text evidence="7">The sequence shown here is derived from an EMBL/GenBank/DDBJ whole genome shotgun (WGS) entry which is preliminary data.</text>
</comment>
<comment type="similarity">
    <text evidence="4">Belongs to the protein kinase superfamily.</text>
</comment>
<dbReference type="InterPro" id="IPR017441">
    <property type="entry name" value="Protein_kinase_ATP_BS"/>
</dbReference>
<reference evidence="7 8" key="1">
    <citation type="journal article" date="2021" name="J. Hered.">
        <title>A chromosome-level genome assembly of the parasitoid wasp, Cotesia glomerata (Hymenoptera: Braconidae).</title>
        <authorList>
            <person name="Pinto B.J."/>
            <person name="Weis J.J."/>
            <person name="Gamble T."/>
            <person name="Ode P.J."/>
            <person name="Paul R."/>
            <person name="Zaspel J.M."/>
        </authorList>
    </citation>
    <scope>NUCLEOTIDE SEQUENCE [LARGE SCALE GENOMIC DNA]</scope>
    <source>
        <strain evidence="7">CgM1</strain>
    </source>
</reference>
<feature type="binding site" evidence="3">
    <location>
        <position position="188"/>
    </location>
    <ligand>
        <name>ATP</name>
        <dbReference type="ChEBI" id="CHEBI:30616"/>
    </ligand>
</feature>
<dbReference type="PROSITE" id="PS00108">
    <property type="entry name" value="PROTEIN_KINASE_ST"/>
    <property type="match status" value="1"/>
</dbReference>
<dbReference type="GO" id="GO:0005524">
    <property type="term" value="F:ATP binding"/>
    <property type="evidence" value="ECO:0007669"/>
    <property type="project" value="UniProtKB-UniRule"/>
</dbReference>
<evidence type="ECO:0000256" key="1">
    <source>
        <dbReference type="ARBA" id="ARBA00022741"/>
    </source>
</evidence>
<dbReference type="PROSITE" id="PS50011">
    <property type="entry name" value="PROTEIN_KINASE_DOM"/>
    <property type="match status" value="1"/>
</dbReference>
<evidence type="ECO:0000313" key="8">
    <source>
        <dbReference type="Proteomes" id="UP000826195"/>
    </source>
</evidence>